<keyword evidence="2" id="KW-1185">Reference proteome</keyword>
<dbReference type="EMBL" id="APOM01000027">
    <property type="protein sequence ID" value="ENU36925.1"/>
    <property type="molecule type" value="Genomic_DNA"/>
</dbReference>
<evidence type="ECO:0000313" key="2">
    <source>
        <dbReference type="Proteomes" id="UP000023776"/>
    </source>
</evidence>
<dbReference type="RefSeq" id="WP_004681228.1">
    <property type="nucleotide sequence ID" value="NZ_AIEB01000011.1"/>
</dbReference>
<gene>
    <name evidence="1" type="ORF">F988_00817</name>
</gene>
<dbReference type="AlphaFoldDB" id="N8QEC9"/>
<reference evidence="1 2" key="1">
    <citation type="submission" date="2013-02" db="EMBL/GenBank/DDBJ databases">
        <title>The Genome Sequence of Acinetobacter parvus CIP 108168.</title>
        <authorList>
            <consortium name="The Broad Institute Genome Sequencing Platform"/>
            <consortium name="The Broad Institute Genome Sequencing Center for Infectious Disease"/>
            <person name="Cerqueira G."/>
            <person name="Feldgarden M."/>
            <person name="Courvalin P."/>
            <person name="Perichon B."/>
            <person name="Grillot-Courvalin C."/>
            <person name="Clermont D."/>
            <person name="Rocha E."/>
            <person name="Yoon E.-J."/>
            <person name="Nemec A."/>
            <person name="Walker B."/>
            <person name="Young S.K."/>
            <person name="Zeng Q."/>
            <person name="Gargeya S."/>
            <person name="Fitzgerald M."/>
            <person name="Haas B."/>
            <person name="Abouelleil A."/>
            <person name="Alvarado L."/>
            <person name="Arachchi H.M."/>
            <person name="Berlin A.M."/>
            <person name="Chapman S.B."/>
            <person name="Dewar J."/>
            <person name="Goldberg J."/>
            <person name="Griggs A."/>
            <person name="Gujja S."/>
            <person name="Hansen M."/>
            <person name="Howarth C."/>
            <person name="Imamovic A."/>
            <person name="Larimer J."/>
            <person name="McCowan C."/>
            <person name="Murphy C."/>
            <person name="Neiman D."/>
            <person name="Pearson M."/>
            <person name="Priest M."/>
            <person name="Roberts A."/>
            <person name="Saif S."/>
            <person name="Shea T."/>
            <person name="Sisk P."/>
            <person name="Sykes S."/>
            <person name="Wortman J."/>
            <person name="Nusbaum C."/>
            <person name="Birren B."/>
        </authorList>
    </citation>
    <scope>NUCLEOTIDE SEQUENCE [LARGE SCALE GENOMIC DNA]</scope>
    <source>
        <strain evidence="1 2">CIP 108168</strain>
    </source>
</reference>
<name>N8QEC9_9GAMM</name>
<dbReference type="Proteomes" id="UP000023776">
    <property type="component" value="Unassembled WGS sequence"/>
</dbReference>
<sequence length="102" mass="11786">MAILEYDDSEALGRVRTVDTMTVVVEVDDVDRLRKLQVNRLAVLQSSKAGQHLIGIIQKITRTAIDIKDFNEKNKNDEDNIISEKNVVKRWSHMFEQLKAYL</sequence>
<dbReference type="GeneID" id="99692076"/>
<organism evidence="1 2">
    <name type="scientific">Acinetobacter parvus DSM 16617 = CIP 108168</name>
    <dbReference type="NCBI Taxonomy" id="981333"/>
    <lineage>
        <taxon>Bacteria</taxon>
        <taxon>Pseudomonadati</taxon>
        <taxon>Pseudomonadota</taxon>
        <taxon>Gammaproteobacteria</taxon>
        <taxon>Moraxellales</taxon>
        <taxon>Moraxellaceae</taxon>
        <taxon>Acinetobacter</taxon>
    </lineage>
</organism>
<proteinExistence type="predicted"/>
<protein>
    <submittedName>
        <fullName evidence="1">Uncharacterized protein</fullName>
    </submittedName>
</protein>
<accession>N8QEC9</accession>
<evidence type="ECO:0000313" key="1">
    <source>
        <dbReference type="EMBL" id="ENU36925.1"/>
    </source>
</evidence>
<comment type="caution">
    <text evidence="1">The sequence shown here is derived from an EMBL/GenBank/DDBJ whole genome shotgun (WGS) entry which is preliminary data.</text>
</comment>
<dbReference type="PATRIC" id="fig|981333.9.peg.834"/>
<dbReference type="HOGENOM" id="CLU_2271319_0_0_6"/>